<comment type="caution">
    <text evidence="2">The sequence shown here is derived from an EMBL/GenBank/DDBJ whole genome shotgun (WGS) entry which is preliminary data.</text>
</comment>
<evidence type="ECO:0000313" key="3">
    <source>
        <dbReference type="Proteomes" id="UP001303760"/>
    </source>
</evidence>
<organism evidence="2 3">
    <name type="scientific">Achaetomium macrosporum</name>
    <dbReference type="NCBI Taxonomy" id="79813"/>
    <lineage>
        <taxon>Eukaryota</taxon>
        <taxon>Fungi</taxon>
        <taxon>Dikarya</taxon>
        <taxon>Ascomycota</taxon>
        <taxon>Pezizomycotina</taxon>
        <taxon>Sordariomycetes</taxon>
        <taxon>Sordariomycetidae</taxon>
        <taxon>Sordariales</taxon>
        <taxon>Chaetomiaceae</taxon>
        <taxon>Achaetomium</taxon>
    </lineage>
</organism>
<keyword evidence="3" id="KW-1185">Reference proteome</keyword>
<sequence>MDEHLGLAAFRQSLASLAGAYGKRDKDWALTPESPVFFPPARGSKGARPLMCMCLRVVAENMSAISKSMIGDIKEDKLLWKLWEQIPRRVHAIDAPMSLHAWEILSYWLQKSSFSDAWAIFLKGKEQQSENLLDIACKRNERGEVTIPMAMYRYRQQINSPDCGLSVYTSPLHELTDCLVYLCIDNADFDTYEMLSLARLKQLAVLELIERDWSDSQLSDSMIRGWSEVAAEIELFPELRVLRIASDRHQVTEASLHYVLKFPKLEIFDVTEAYHSTWDNATQIAEEFGWKITHPMDETFFVSCAMAYLDQRVAIREESVRCLIRLFEDDEQGITLIGDPQAPTCEGCKAVLRENLGRKPATHGVPSSSEPAHNEAGHGKPDLVDNKATNTDLDDSWQTLLQGNHPFLPAAIAKIKGESNDSMRRRELSDLRRREMTDGQVFWLLGLFDQREFASHHVGIQAQVEGIALPRKRFASIRLHHPSTKKTRGWYYQLVFSRTPKGAKDIGKEPDSPQQAPRPHHLEERKETNLKPRKRQKLGDVLSSLGVPHSKSG</sequence>
<evidence type="ECO:0000256" key="1">
    <source>
        <dbReference type="SAM" id="MobiDB-lite"/>
    </source>
</evidence>
<reference evidence="2" key="1">
    <citation type="journal article" date="2023" name="Mol. Phylogenet. Evol.">
        <title>Genome-scale phylogeny and comparative genomics of the fungal order Sordariales.</title>
        <authorList>
            <person name="Hensen N."/>
            <person name="Bonometti L."/>
            <person name="Westerberg I."/>
            <person name="Brannstrom I.O."/>
            <person name="Guillou S."/>
            <person name="Cros-Aarteil S."/>
            <person name="Calhoun S."/>
            <person name="Haridas S."/>
            <person name="Kuo A."/>
            <person name="Mondo S."/>
            <person name="Pangilinan J."/>
            <person name="Riley R."/>
            <person name="LaButti K."/>
            <person name="Andreopoulos B."/>
            <person name="Lipzen A."/>
            <person name="Chen C."/>
            <person name="Yan M."/>
            <person name="Daum C."/>
            <person name="Ng V."/>
            <person name="Clum A."/>
            <person name="Steindorff A."/>
            <person name="Ohm R.A."/>
            <person name="Martin F."/>
            <person name="Silar P."/>
            <person name="Natvig D.O."/>
            <person name="Lalanne C."/>
            <person name="Gautier V."/>
            <person name="Ament-Velasquez S.L."/>
            <person name="Kruys A."/>
            <person name="Hutchinson M.I."/>
            <person name="Powell A.J."/>
            <person name="Barry K."/>
            <person name="Miller A.N."/>
            <person name="Grigoriev I.V."/>
            <person name="Debuchy R."/>
            <person name="Gladieux P."/>
            <person name="Hiltunen Thoren M."/>
            <person name="Johannesson H."/>
        </authorList>
    </citation>
    <scope>NUCLEOTIDE SEQUENCE</scope>
    <source>
        <strain evidence="2">CBS 532.94</strain>
    </source>
</reference>
<proteinExistence type="predicted"/>
<dbReference type="EMBL" id="MU860003">
    <property type="protein sequence ID" value="KAK4242857.1"/>
    <property type="molecule type" value="Genomic_DNA"/>
</dbReference>
<feature type="compositionally biased region" description="Basic and acidic residues" evidence="1">
    <location>
        <begin position="502"/>
        <end position="511"/>
    </location>
</feature>
<dbReference type="AlphaFoldDB" id="A0AAN7CKS4"/>
<name>A0AAN7CKS4_9PEZI</name>
<dbReference type="Proteomes" id="UP001303760">
    <property type="component" value="Unassembled WGS sequence"/>
</dbReference>
<evidence type="ECO:0000313" key="2">
    <source>
        <dbReference type="EMBL" id="KAK4242857.1"/>
    </source>
</evidence>
<feature type="compositionally biased region" description="Basic and acidic residues" evidence="1">
    <location>
        <begin position="520"/>
        <end position="530"/>
    </location>
</feature>
<reference evidence="2" key="2">
    <citation type="submission" date="2023-05" db="EMBL/GenBank/DDBJ databases">
        <authorList>
            <consortium name="Lawrence Berkeley National Laboratory"/>
            <person name="Steindorff A."/>
            <person name="Hensen N."/>
            <person name="Bonometti L."/>
            <person name="Westerberg I."/>
            <person name="Brannstrom I.O."/>
            <person name="Guillou S."/>
            <person name="Cros-Aarteil S."/>
            <person name="Calhoun S."/>
            <person name="Haridas S."/>
            <person name="Kuo A."/>
            <person name="Mondo S."/>
            <person name="Pangilinan J."/>
            <person name="Riley R."/>
            <person name="Labutti K."/>
            <person name="Andreopoulos B."/>
            <person name="Lipzen A."/>
            <person name="Chen C."/>
            <person name="Yanf M."/>
            <person name="Daum C."/>
            <person name="Ng V."/>
            <person name="Clum A."/>
            <person name="Ohm R."/>
            <person name="Martin F."/>
            <person name="Silar P."/>
            <person name="Natvig D."/>
            <person name="Lalanne C."/>
            <person name="Gautier V."/>
            <person name="Ament-Velasquez S.L."/>
            <person name="Kruys A."/>
            <person name="Hutchinson M.I."/>
            <person name="Powell A.J."/>
            <person name="Barry K."/>
            <person name="Miller A.N."/>
            <person name="Grigoriev I.V."/>
            <person name="Debuchy R."/>
            <person name="Gladieux P."/>
            <person name="Thoren M.H."/>
            <person name="Johannesson H."/>
        </authorList>
    </citation>
    <scope>NUCLEOTIDE SEQUENCE</scope>
    <source>
        <strain evidence="2">CBS 532.94</strain>
    </source>
</reference>
<feature type="region of interest" description="Disordered" evidence="1">
    <location>
        <begin position="359"/>
        <end position="389"/>
    </location>
</feature>
<feature type="compositionally biased region" description="Basic and acidic residues" evidence="1">
    <location>
        <begin position="372"/>
        <end position="385"/>
    </location>
</feature>
<accession>A0AAN7CKS4</accession>
<gene>
    <name evidence="2" type="ORF">C8A03DRAFT_10902</name>
</gene>
<protein>
    <submittedName>
        <fullName evidence="2">Uncharacterized protein</fullName>
    </submittedName>
</protein>
<feature type="region of interest" description="Disordered" evidence="1">
    <location>
        <begin position="502"/>
        <end position="553"/>
    </location>
</feature>